<organism evidence="1 2">
    <name type="scientific">Pseudomonas putida</name>
    <name type="common">Arthrobacter siderocapsulatus</name>
    <dbReference type="NCBI Taxonomy" id="303"/>
    <lineage>
        <taxon>Bacteria</taxon>
        <taxon>Pseudomonadati</taxon>
        <taxon>Pseudomonadota</taxon>
        <taxon>Gammaproteobacteria</taxon>
        <taxon>Pseudomonadales</taxon>
        <taxon>Pseudomonadaceae</taxon>
        <taxon>Pseudomonas</taxon>
    </lineage>
</organism>
<comment type="caution">
    <text evidence="1">The sequence shown here is derived from an EMBL/GenBank/DDBJ whole genome shotgun (WGS) entry which is preliminary data.</text>
</comment>
<proteinExistence type="predicted"/>
<dbReference type="Gene3D" id="3.30.429.10">
    <property type="entry name" value="Macrophage Migration Inhibitory Factor"/>
    <property type="match status" value="1"/>
</dbReference>
<dbReference type="Pfam" id="PF02962">
    <property type="entry name" value="CHMI"/>
    <property type="match status" value="1"/>
</dbReference>
<dbReference type="SUPFAM" id="SSF55331">
    <property type="entry name" value="Tautomerase/MIF"/>
    <property type="match status" value="1"/>
</dbReference>
<dbReference type="InterPro" id="IPR004220">
    <property type="entry name" value="5-COMe_2-OHmuconate_Isoase"/>
</dbReference>
<reference evidence="1 2" key="1">
    <citation type="submission" date="2018-11" db="EMBL/GenBank/DDBJ databases">
        <title>Genomic analyses of the natural microbiome of Caenorhabditis elegans.</title>
        <authorList>
            <person name="Samuel B."/>
        </authorList>
    </citation>
    <scope>NUCLEOTIDE SEQUENCE [LARGE SCALE GENOMIC DNA]</scope>
    <source>
        <strain evidence="1 2">BIGb0473</strain>
    </source>
</reference>
<keyword evidence="1" id="KW-0413">Isomerase</keyword>
<sequence>MPHLHLEYSANLRELEVDKVLLRLNHALVGSGQFAQELDIKSRARAFEHFRVGVAPVERAFVCVRLSLLSGRSPEVKKQLSGSLLEVLKDAVVEVSGRELQLSVELVDMDRDSYAKVLLPA</sequence>
<dbReference type="InterPro" id="IPR014347">
    <property type="entry name" value="Tautomerase/MIF_sf"/>
</dbReference>
<dbReference type="RefSeq" id="WP_058541519.1">
    <property type="nucleotide sequence ID" value="NZ_LKGZ01000034.1"/>
</dbReference>
<dbReference type="GO" id="GO:0008704">
    <property type="term" value="F:5-carboxymethyl-2-hydroxymuconate delta-isomerase activity"/>
    <property type="evidence" value="ECO:0007669"/>
    <property type="project" value="InterPro"/>
</dbReference>
<dbReference type="PANTHER" id="PTHR37950">
    <property type="entry name" value="4-HYDROXYPHENYLACETATE CATABOLISM PROTEIN"/>
    <property type="match status" value="1"/>
</dbReference>
<gene>
    <name evidence="1" type="ORF">EDF85_2828</name>
</gene>
<dbReference type="CDD" id="cd00580">
    <property type="entry name" value="CHMI"/>
    <property type="match status" value="1"/>
</dbReference>
<evidence type="ECO:0000313" key="2">
    <source>
        <dbReference type="Proteomes" id="UP000269115"/>
    </source>
</evidence>
<name>A0A9X8EGW4_PSEPU</name>
<dbReference type="AlphaFoldDB" id="A0A9X8EGW4"/>
<dbReference type="PANTHER" id="PTHR37950:SF1">
    <property type="entry name" value="4-HYDROXYPHENYLACETATE CATABOLISM PROTEIN"/>
    <property type="match status" value="1"/>
</dbReference>
<protein>
    <submittedName>
        <fullName evidence="1">5-carboxymethyl-2-hydroxymuconate isomerase</fullName>
    </submittedName>
</protein>
<accession>A0A9X8EGW4</accession>
<dbReference type="GeneID" id="87480076"/>
<evidence type="ECO:0000313" key="1">
    <source>
        <dbReference type="EMBL" id="ROQ50037.1"/>
    </source>
</evidence>
<dbReference type="Proteomes" id="UP000269115">
    <property type="component" value="Unassembled WGS sequence"/>
</dbReference>
<dbReference type="EMBL" id="RJUR01000013">
    <property type="protein sequence ID" value="ROQ50037.1"/>
    <property type="molecule type" value="Genomic_DNA"/>
</dbReference>